<comment type="caution">
    <text evidence="1">The sequence shown here is derived from an EMBL/GenBank/DDBJ whole genome shotgun (WGS) entry which is preliminary data.</text>
</comment>
<dbReference type="EMBL" id="CAAALY010068132">
    <property type="protein sequence ID" value="VEL24511.1"/>
    <property type="molecule type" value="Genomic_DNA"/>
</dbReference>
<proteinExistence type="predicted"/>
<evidence type="ECO:0000313" key="1">
    <source>
        <dbReference type="EMBL" id="VEL24511.1"/>
    </source>
</evidence>
<accession>A0A3S5BHJ9</accession>
<dbReference type="Proteomes" id="UP000784294">
    <property type="component" value="Unassembled WGS sequence"/>
</dbReference>
<reference evidence="1" key="1">
    <citation type="submission" date="2018-11" db="EMBL/GenBank/DDBJ databases">
        <authorList>
            <consortium name="Pathogen Informatics"/>
        </authorList>
    </citation>
    <scope>NUCLEOTIDE SEQUENCE</scope>
</reference>
<evidence type="ECO:0000313" key="2">
    <source>
        <dbReference type="Proteomes" id="UP000784294"/>
    </source>
</evidence>
<sequence>MLSIQVCETHPVSLSPPIQRVACSDGRLILPEIPINWSLFVGRHNTSRQSALGEHAYRGVQHSVPL</sequence>
<gene>
    <name evidence="1" type="ORF">PXEA_LOCUS17951</name>
</gene>
<dbReference type="AlphaFoldDB" id="A0A3S5BHJ9"/>
<keyword evidence="2" id="KW-1185">Reference proteome</keyword>
<name>A0A3S5BHJ9_9PLAT</name>
<protein>
    <submittedName>
        <fullName evidence="1">Uncharacterized protein</fullName>
    </submittedName>
</protein>
<organism evidence="1 2">
    <name type="scientific">Protopolystoma xenopodis</name>
    <dbReference type="NCBI Taxonomy" id="117903"/>
    <lineage>
        <taxon>Eukaryota</taxon>
        <taxon>Metazoa</taxon>
        <taxon>Spiralia</taxon>
        <taxon>Lophotrochozoa</taxon>
        <taxon>Platyhelminthes</taxon>
        <taxon>Monogenea</taxon>
        <taxon>Polyopisthocotylea</taxon>
        <taxon>Polystomatidea</taxon>
        <taxon>Polystomatidae</taxon>
        <taxon>Protopolystoma</taxon>
    </lineage>
</organism>